<evidence type="ECO:0000313" key="2">
    <source>
        <dbReference type="Proteomes" id="UP000276133"/>
    </source>
</evidence>
<name>A0A3M7SLZ7_BRAPC</name>
<keyword evidence="2" id="KW-1185">Reference proteome</keyword>
<dbReference type="AlphaFoldDB" id="A0A3M7SLZ7"/>
<gene>
    <name evidence="1" type="ORF">BpHYR1_011356</name>
</gene>
<organism evidence="1 2">
    <name type="scientific">Brachionus plicatilis</name>
    <name type="common">Marine rotifer</name>
    <name type="synonym">Brachionus muelleri</name>
    <dbReference type="NCBI Taxonomy" id="10195"/>
    <lineage>
        <taxon>Eukaryota</taxon>
        <taxon>Metazoa</taxon>
        <taxon>Spiralia</taxon>
        <taxon>Gnathifera</taxon>
        <taxon>Rotifera</taxon>
        <taxon>Eurotatoria</taxon>
        <taxon>Monogononta</taxon>
        <taxon>Pseudotrocha</taxon>
        <taxon>Ploima</taxon>
        <taxon>Brachionidae</taxon>
        <taxon>Brachionus</taxon>
    </lineage>
</organism>
<reference evidence="1 2" key="1">
    <citation type="journal article" date="2018" name="Sci. Rep.">
        <title>Genomic signatures of local adaptation to the degree of environmental predictability in rotifers.</title>
        <authorList>
            <person name="Franch-Gras L."/>
            <person name="Hahn C."/>
            <person name="Garcia-Roger E.M."/>
            <person name="Carmona M.J."/>
            <person name="Serra M."/>
            <person name="Gomez A."/>
        </authorList>
    </citation>
    <scope>NUCLEOTIDE SEQUENCE [LARGE SCALE GENOMIC DNA]</scope>
    <source>
        <strain evidence="1">HYR1</strain>
    </source>
</reference>
<protein>
    <submittedName>
        <fullName evidence="1">Uncharacterized protein</fullName>
    </submittedName>
</protein>
<comment type="caution">
    <text evidence="1">The sequence shown here is derived from an EMBL/GenBank/DDBJ whole genome shotgun (WGS) entry which is preliminary data.</text>
</comment>
<evidence type="ECO:0000313" key="1">
    <source>
        <dbReference type="EMBL" id="RNA36705.1"/>
    </source>
</evidence>
<proteinExistence type="predicted"/>
<dbReference type="EMBL" id="REGN01001139">
    <property type="protein sequence ID" value="RNA36705.1"/>
    <property type="molecule type" value="Genomic_DNA"/>
</dbReference>
<accession>A0A3M7SLZ7</accession>
<dbReference type="Proteomes" id="UP000276133">
    <property type="component" value="Unassembled WGS sequence"/>
</dbReference>
<sequence>MIKSMPKRVADRMAFKKQTLHKKILNVPNFLYILYRISTFFRFSNGHQKLKERTPKEANVINLLIRQYEFINGKKSKQFSILWYIVLFEKRMCQFLLFKSIDLFRILFIKEKSGLLTLIMNYKLVTDHKMDCIWKVDKQPLSLYLCYILPWQI</sequence>